<protein>
    <submittedName>
        <fullName evidence="3">Uncharacterized protein</fullName>
    </submittedName>
</protein>
<dbReference type="EMBL" id="JAUKTV010000032">
    <property type="protein sequence ID" value="KAK0701143.1"/>
    <property type="molecule type" value="Genomic_DNA"/>
</dbReference>
<evidence type="ECO:0000313" key="3">
    <source>
        <dbReference type="EMBL" id="KAK0701143.1"/>
    </source>
</evidence>
<dbReference type="AlphaFoldDB" id="A0AA39ZP94"/>
<keyword evidence="2" id="KW-1133">Transmembrane helix</keyword>
<sequence length="212" mass="23780">MVQISAATNKKPASYSKMTTDPQNEPPKTHGTGSSDISDLFFDWCFGEVYRLTLPYHQLIPVPVKQFFGGSVLNGGLINPTYLAFSDPLYRIQSQTFHIPDWFGPISNTPEKRARQGLVISIVLCIGVLLSSLALPSAIRWINKSHQPSNKADTVNSRHLNEDLLGIVLGTHFLVGFPLSAFLLTFWYSREEAGVSWYDEKTGHWFLKAHQD</sequence>
<organism evidence="3 4">
    <name type="scientific">Apiosordaria backusii</name>
    <dbReference type="NCBI Taxonomy" id="314023"/>
    <lineage>
        <taxon>Eukaryota</taxon>
        <taxon>Fungi</taxon>
        <taxon>Dikarya</taxon>
        <taxon>Ascomycota</taxon>
        <taxon>Pezizomycotina</taxon>
        <taxon>Sordariomycetes</taxon>
        <taxon>Sordariomycetidae</taxon>
        <taxon>Sordariales</taxon>
        <taxon>Lasiosphaeriaceae</taxon>
        <taxon>Apiosordaria</taxon>
    </lineage>
</organism>
<accession>A0AA39ZP94</accession>
<comment type="caution">
    <text evidence="3">The sequence shown here is derived from an EMBL/GenBank/DDBJ whole genome shotgun (WGS) entry which is preliminary data.</text>
</comment>
<gene>
    <name evidence="3" type="ORF">B0T21DRAFT_134292</name>
</gene>
<proteinExistence type="predicted"/>
<feature type="transmembrane region" description="Helical" evidence="2">
    <location>
        <begin position="164"/>
        <end position="188"/>
    </location>
</feature>
<feature type="transmembrane region" description="Helical" evidence="2">
    <location>
        <begin position="118"/>
        <end position="143"/>
    </location>
</feature>
<feature type="region of interest" description="Disordered" evidence="1">
    <location>
        <begin position="1"/>
        <end position="34"/>
    </location>
</feature>
<keyword evidence="2" id="KW-0472">Membrane</keyword>
<dbReference type="Proteomes" id="UP001172159">
    <property type="component" value="Unassembled WGS sequence"/>
</dbReference>
<reference evidence="3" key="1">
    <citation type="submission" date="2023-06" db="EMBL/GenBank/DDBJ databases">
        <title>Genome-scale phylogeny and comparative genomics of the fungal order Sordariales.</title>
        <authorList>
            <consortium name="Lawrence Berkeley National Laboratory"/>
            <person name="Hensen N."/>
            <person name="Bonometti L."/>
            <person name="Westerberg I."/>
            <person name="Brannstrom I.O."/>
            <person name="Guillou S."/>
            <person name="Cros-Aarteil S."/>
            <person name="Calhoun S."/>
            <person name="Haridas S."/>
            <person name="Kuo A."/>
            <person name="Mondo S."/>
            <person name="Pangilinan J."/>
            <person name="Riley R."/>
            <person name="Labutti K."/>
            <person name="Andreopoulos B."/>
            <person name="Lipzen A."/>
            <person name="Chen C."/>
            <person name="Yanf M."/>
            <person name="Daum C."/>
            <person name="Ng V."/>
            <person name="Clum A."/>
            <person name="Steindorff A."/>
            <person name="Ohm R."/>
            <person name="Martin F."/>
            <person name="Silar P."/>
            <person name="Natvig D."/>
            <person name="Lalanne C."/>
            <person name="Gautier V."/>
            <person name="Ament-Velasquez S.L."/>
            <person name="Kruys A."/>
            <person name="Hutchinson M.I."/>
            <person name="Powell A.J."/>
            <person name="Barry K."/>
            <person name="Miller A.N."/>
            <person name="Grigoriev I.V."/>
            <person name="Debuchy R."/>
            <person name="Gladieux P."/>
            <person name="Thoren M.H."/>
            <person name="Johannesson H."/>
        </authorList>
    </citation>
    <scope>NUCLEOTIDE SEQUENCE</scope>
    <source>
        <strain evidence="3">CBS 540.89</strain>
    </source>
</reference>
<evidence type="ECO:0000313" key="4">
    <source>
        <dbReference type="Proteomes" id="UP001172159"/>
    </source>
</evidence>
<name>A0AA39ZP94_9PEZI</name>
<evidence type="ECO:0000256" key="1">
    <source>
        <dbReference type="SAM" id="MobiDB-lite"/>
    </source>
</evidence>
<keyword evidence="4" id="KW-1185">Reference proteome</keyword>
<evidence type="ECO:0000256" key="2">
    <source>
        <dbReference type="SAM" id="Phobius"/>
    </source>
</evidence>
<keyword evidence="2" id="KW-0812">Transmembrane</keyword>